<dbReference type="Proteomes" id="UP000186268">
    <property type="component" value="Unassembled WGS sequence"/>
</dbReference>
<organism evidence="1 2">
    <name type="scientific">Xenorhabdus eapokensis</name>
    <dbReference type="NCBI Taxonomy" id="1873482"/>
    <lineage>
        <taxon>Bacteria</taxon>
        <taxon>Pseudomonadati</taxon>
        <taxon>Pseudomonadota</taxon>
        <taxon>Gammaproteobacteria</taxon>
        <taxon>Enterobacterales</taxon>
        <taxon>Morganellaceae</taxon>
        <taxon>Xenorhabdus</taxon>
    </lineage>
</organism>
<dbReference type="NCBIfam" id="TIGR04267">
    <property type="entry name" value="mod_HExxH"/>
    <property type="match status" value="1"/>
</dbReference>
<comment type="caution">
    <text evidence="1">The sequence shown here is derived from an EMBL/GenBank/DDBJ whole genome shotgun (WGS) entry which is preliminary data.</text>
</comment>
<dbReference type="OrthoDB" id="9769264at2"/>
<dbReference type="RefSeq" id="WP_074024930.1">
    <property type="nucleotide sequence ID" value="NZ_CAWNAG010000145.1"/>
</dbReference>
<dbReference type="STRING" id="1873482.Xedl_03375"/>
<dbReference type="AlphaFoldDB" id="A0A1Q5TIY5"/>
<reference evidence="1 2" key="1">
    <citation type="submission" date="2016-09" db="EMBL/GenBank/DDBJ databases">
        <title>Xenorhabdus thuongxuanensis sp. nov. and Xenorhabdus eapokensis sp. nov., isolated from Steinernema species.</title>
        <authorList>
            <person name="Kaempfer P."/>
            <person name="Tobias N.J."/>
            <person name="Phan Ke L."/>
            <person name="Bode H.B."/>
            <person name="Glaeser S.P."/>
        </authorList>
    </citation>
    <scope>NUCLEOTIDE SEQUENCE [LARGE SCALE GENOMIC DNA]</scope>
    <source>
        <strain evidence="1 2">DL20</strain>
    </source>
</reference>
<keyword evidence="2" id="KW-1185">Reference proteome</keyword>
<dbReference type="InterPro" id="IPR026337">
    <property type="entry name" value="AKG_HExxH"/>
</dbReference>
<protein>
    <submittedName>
        <fullName evidence="1">HEXXH motif domain-containing protein</fullName>
    </submittedName>
</protein>
<proteinExistence type="predicted"/>
<evidence type="ECO:0000313" key="1">
    <source>
        <dbReference type="EMBL" id="OKP00179.1"/>
    </source>
</evidence>
<evidence type="ECO:0000313" key="2">
    <source>
        <dbReference type="Proteomes" id="UP000186268"/>
    </source>
</evidence>
<gene>
    <name evidence="1" type="ORF">Xedl_03375</name>
</gene>
<dbReference type="EMBL" id="MKGQ01000038">
    <property type="protein sequence ID" value="OKP00179.1"/>
    <property type="molecule type" value="Genomic_DNA"/>
</dbReference>
<name>A0A1Q5TIY5_9GAMM</name>
<accession>A0A1Q5TIY5</accession>
<sequence length="327" mass="37779">MNFTHHPSYNQSEYLKNSTQEKLLSSLEYVLYVCDDVLDKNIISEVVDFVSNAKKKRYSSGFLFYIIKEIGKAIENQSVHRIHQCFNLIPLLNITPATKVIVGNKENLPTGMFDFYSKINDDVYDFEYVDIEIENERLIQDSLNEAFKIIFDIDSELYREIIKIVDEFFIFRTHKRDSNIVYSGSDFNKLGTVFINEEICNGDNIYFLVDKIIHESAHQVLLSIMTLDEIVLNDDRERYPSPLRTGLRTMNGIYHAAFVLYRISCFFNKLVKSDPSDTKAIINLEQNVRQFKDCYGVISNKGVLTNAGKNIIDACNSEIEAILDGIY</sequence>